<dbReference type="EMBL" id="CAFBPU010000095">
    <property type="protein sequence ID" value="CAB5041192.1"/>
    <property type="molecule type" value="Genomic_DNA"/>
</dbReference>
<dbReference type="AlphaFoldDB" id="A0A6J7SK12"/>
<protein>
    <submittedName>
        <fullName evidence="1">Unannotated protein</fullName>
    </submittedName>
</protein>
<proteinExistence type="predicted"/>
<sequence>MRDAAIWKITSTAKNARMINPDSTLAGPTPRFTCTTRDEVHTASVTEPSELVLASGIARSSAALV</sequence>
<gene>
    <name evidence="1" type="ORF">UFOPK4150_02459</name>
</gene>
<evidence type="ECO:0000313" key="1">
    <source>
        <dbReference type="EMBL" id="CAB5041192.1"/>
    </source>
</evidence>
<reference evidence="1" key="1">
    <citation type="submission" date="2020-05" db="EMBL/GenBank/DDBJ databases">
        <authorList>
            <person name="Chiriac C."/>
            <person name="Salcher M."/>
            <person name="Ghai R."/>
            <person name="Kavagutti S V."/>
        </authorList>
    </citation>
    <scope>NUCLEOTIDE SEQUENCE</scope>
</reference>
<organism evidence="1">
    <name type="scientific">freshwater metagenome</name>
    <dbReference type="NCBI Taxonomy" id="449393"/>
    <lineage>
        <taxon>unclassified sequences</taxon>
        <taxon>metagenomes</taxon>
        <taxon>ecological metagenomes</taxon>
    </lineage>
</organism>
<accession>A0A6J7SK12</accession>
<name>A0A6J7SK12_9ZZZZ</name>